<dbReference type="SMART" id="SM00857">
    <property type="entry name" value="Resolvase"/>
    <property type="match status" value="1"/>
</dbReference>
<dbReference type="Pfam" id="PF00239">
    <property type="entry name" value="Resolvase"/>
    <property type="match status" value="1"/>
</dbReference>
<dbReference type="eggNOG" id="COG1961">
    <property type="taxonomic scope" value="Bacteria"/>
</dbReference>
<dbReference type="OrthoDB" id="9784557at2"/>
<dbReference type="InterPro" id="IPR050639">
    <property type="entry name" value="SSR_resolvase"/>
</dbReference>
<dbReference type="Gene3D" id="3.90.1750.20">
    <property type="entry name" value="Putative Large Serine Recombinase, Chain B, Domain 2"/>
    <property type="match status" value="1"/>
</dbReference>
<comment type="caution">
    <text evidence="3">The sequence shown here is derived from an EMBL/GenBank/DDBJ whole genome shotgun (WGS) entry which is preliminary data.</text>
</comment>
<reference evidence="3 4" key="1">
    <citation type="journal article" date="2014" name="Genome Announc.">
        <title>Draft genome sequences of the altered schaedler flora, a defined bacterial community from gnotobiotic mice.</title>
        <authorList>
            <person name="Wannemuehler M.J."/>
            <person name="Overstreet A.M."/>
            <person name="Ward D.V."/>
            <person name="Phillips G.J."/>
        </authorList>
    </citation>
    <scope>NUCLEOTIDE SEQUENCE [LARGE SCALE GENOMIC DNA]</scope>
    <source>
        <strain evidence="3 4">ASF492</strain>
    </source>
</reference>
<keyword evidence="4" id="KW-1185">Reference proteome</keyword>
<protein>
    <recommendedName>
        <fullName evidence="2">Recombinase domain-containing protein</fullName>
    </recommendedName>
</protein>
<accession>N2BJK2</accession>
<dbReference type="PANTHER" id="PTHR30461">
    <property type="entry name" value="DNA-INVERTASE FROM LAMBDOID PROPHAGE"/>
    <property type="match status" value="1"/>
</dbReference>
<dbReference type="Gene3D" id="3.40.50.1390">
    <property type="entry name" value="Resolvase, N-terminal catalytic domain"/>
    <property type="match status" value="1"/>
</dbReference>
<feature type="domain" description="Recombinase" evidence="2">
    <location>
        <begin position="187"/>
        <end position="330"/>
    </location>
</feature>
<dbReference type="SUPFAM" id="SSF53041">
    <property type="entry name" value="Resolvase-like"/>
    <property type="match status" value="1"/>
</dbReference>
<sequence>MINAERSGAAGAGTASTRLTAAMYLRISSEDSDAGHSTKMESDSIANQRSLLSAFISRTPELESANILEFCDDGWSGKNFERPAVREMLEQARNGNIQCILVKDLSRFGRDYLEVGNYISRIFPFLGIRFIAVNDHFDSSRGLEADSLETSFKTLFHDIYSRDISRKVREAKRFRAERGEFMGSFAPYGYVKDPKDKKHLTPDPEAAEVVRRIFRMAGEKRDSTEIARTLNAGCVPTPMQYKEAAGCPRTWLCAGERNFWTKDTVNTILRDERYTGTNVFGRRMCDEIGKNHQVSVPRAEWIRAPGCHEGVVTEQEFALAQENLREYREYSKNGSGKRLFQKKVRCGVCGHIMYYFSGKKPYYICNTPRVTDVFECPEGRLMEEDLHDAVLDGLRTQAFYAVDASRIWEEKRRQKQYDVKGMRAELAKMEDSCTALDSHARELYEMFAFGELGREEYLLEKSAVAEKKNRISIRMEELEAELQNAGTDGRLENRFTDSFSRYTEIEELTADIIEDVLQEIVVYPDHVLHIVWNYQDDLERLILDIKTGRQDGKDMV</sequence>
<evidence type="ECO:0000259" key="2">
    <source>
        <dbReference type="PROSITE" id="PS51737"/>
    </source>
</evidence>
<dbReference type="GO" id="GO:0000150">
    <property type="term" value="F:DNA strand exchange activity"/>
    <property type="evidence" value="ECO:0007669"/>
    <property type="project" value="InterPro"/>
</dbReference>
<organism evidence="3 4">
    <name type="scientific">Eubacterium plexicaudatum ASF492</name>
    <dbReference type="NCBI Taxonomy" id="1235802"/>
    <lineage>
        <taxon>Bacteria</taxon>
        <taxon>Bacillati</taxon>
        <taxon>Bacillota</taxon>
        <taxon>Clostridia</taxon>
        <taxon>Eubacteriales</taxon>
        <taxon>Eubacteriaceae</taxon>
        <taxon>Eubacterium</taxon>
    </lineage>
</organism>
<keyword evidence="1" id="KW-0175">Coiled coil</keyword>
<dbReference type="HOGENOM" id="CLU_010686_18_2_9"/>
<feature type="coiled-coil region" evidence="1">
    <location>
        <begin position="461"/>
        <end position="488"/>
    </location>
</feature>
<dbReference type="STRING" id="1235802.C823_00580"/>
<dbReference type="PROSITE" id="PS51737">
    <property type="entry name" value="RECOMBINASE_DNA_BIND"/>
    <property type="match status" value="1"/>
</dbReference>
<dbReference type="InterPro" id="IPR038109">
    <property type="entry name" value="DNA_bind_recomb_sf"/>
</dbReference>
<dbReference type="InterPro" id="IPR011109">
    <property type="entry name" value="DNA_bind_recombinase_dom"/>
</dbReference>
<dbReference type="InterPro" id="IPR025827">
    <property type="entry name" value="Zn_ribbon_recom_dom"/>
</dbReference>
<dbReference type="EMBL" id="AQFT01000017">
    <property type="protein sequence ID" value="EMZ36984.1"/>
    <property type="molecule type" value="Genomic_DNA"/>
</dbReference>
<dbReference type="InterPro" id="IPR036162">
    <property type="entry name" value="Resolvase-like_N_sf"/>
</dbReference>
<evidence type="ECO:0000313" key="3">
    <source>
        <dbReference type="EMBL" id="EMZ36984.1"/>
    </source>
</evidence>
<evidence type="ECO:0000256" key="1">
    <source>
        <dbReference type="SAM" id="Coils"/>
    </source>
</evidence>
<dbReference type="Pfam" id="PF07508">
    <property type="entry name" value="Recombinase"/>
    <property type="match status" value="1"/>
</dbReference>
<dbReference type="InterPro" id="IPR006119">
    <property type="entry name" value="Resolv_N"/>
</dbReference>
<dbReference type="PANTHER" id="PTHR30461:SF23">
    <property type="entry name" value="DNA RECOMBINASE-RELATED"/>
    <property type="match status" value="1"/>
</dbReference>
<proteinExistence type="predicted"/>
<gene>
    <name evidence="3" type="ORF">C823_00580</name>
</gene>
<dbReference type="AlphaFoldDB" id="N2BJK2"/>
<dbReference type="Pfam" id="PF13408">
    <property type="entry name" value="Zn_ribbon_recom"/>
    <property type="match status" value="1"/>
</dbReference>
<dbReference type="GO" id="GO:0003677">
    <property type="term" value="F:DNA binding"/>
    <property type="evidence" value="ECO:0007669"/>
    <property type="project" value="InterPro"/>
</dbReference>
<evidence type="ECO:0000313" key="4">
    <source>
        <dbReference type="Proteomes" id="UP000012589"/>
    </source>
</evidence>
<dbReference type="PATRIC" id="fig|1235802.3.peg.607"/>
<name>N2BJK2_9FIRM</name>
<dbReference type="Proteomes" id="UP000012589">
    <property type="component" value="Unassembled WGS sequence"/>
</dbReference>